<evidence type="ECO:0000313" key="1">
    <source>
        <dbReference type="EMBL" id="KAJ3499170.1"/>
    </source>
</evidence>
<keyword evidence="2" id="KW-1185">Reference proteome</keyword>
<comment type="caution">
    <text evidence="1">The sequence shown here is derived from an EMBL/GenBank/DDBJ whole genome shotgun (WGS) entry which is preliminary data.</text>
</comment>
<protein>
    <submittedName>
        <fullName evidence="1">Uncharacterized protein</fullName>
    </submittedName>
</protein>
<sequence length="326" mass="35514">MPFRQPLVAPLPSTLDLTGQTALVTGASAGLGLEICRQLLRRQIATLVMAVRNVTKGEEIKAKLLADNYRHHKTSATIEVIKLDTSSYSSVAQFTAEFLARHARLDILMLNAGIGTFKREVTIDGHESALQVNYLSNVALFFDLLSLLEATATKSGKPSRVSITGSRAYNTSGITKADFVTSQSILGYLDSPESFNLVQQYANSKLLVALFVREVAERYASDKVIINNFCPGMLDTGMSDVLPVYLRVVANAVKALRARSAETGASIALHAACVATEETHGKFLADKAIYSGDTYIQSARGDELRRILWTETMEEVAKHTALPTWA</sequence>
<accession>A0ACC1R7Q0</accession>
<dbReference type="EMBL" id="JANAKD010000019">
    <property type="protein sequence ID" value="KAJ3499170.1"/>
    <property type="molecule type" value="Genomic_DNA"/>
</dbReference>
<gene>
    <name evidence="1" type="ORF">NLG97_g535</name>
</gene>
<organism evidence="1 2">
    <name type="scientific">Lecanicillium saksenae</name>
    <dbReference type="NCBI Taxonomy" id="468837"/>
    <lineage>
        <taxon>Eukaryota</taxon>
        <taxon>Fungi</taxon>
        <taxon>Dikarya</taxon>
        <taxon>Ascomycota</taxon>
        <taxon>Pezizomycotina</taxon>
        <taxon>Sordariomycetes</taxon>
        <taxon>Hypocreomycetidae</taxon>
        <taxon>Hypocreales</taxon>
        <taxon>Cordycipitaceae</taxon>
        <taxon>Lecanicillium</taxon>
    </lineage>
</organism>
<evidence type="ECO:0000313" key="2">
    <source>
        <dbReference type="Proteomes" id="UP001148737"/>
    </source>
</evidence>
<name>A0ACC1R7Q0_9HYPO</name>
<proteinExistence type="predicted"/>
<dbReference type="Proteomes" id="UP001148737">
    <property type="component" value="Unassembled WGS sequence"/>
</dbReference>
<reference evidence="1" key="1">
    <citation type="submission" date="2022-07" db="EMBL/GenBank/DDBJ databases">
        <title>Genome Sequence of Lecanicillium saksenae.</title>
        <authorList>
            <person name="Buettner E."/>
        </authorList>
    </citation>
    <scope>NUCLEOTIDE SEQUENCE</scope>
    <source>
        <strain evidence="1">VT-O1</strain>
    </source>
</reference>